<dbReference type="Pfam" id="PF13374">
    <property type="entry name" value="TPR_10"/>
    <property type="match status" value="1"/>
</dbReference>
<dbReference type="SUPFAM" id="SSF48452">
    <property type="entry name" value="TPR-like"/>
    <property type="match status" value="1"/>
</dbReference>
<name>A0ABT2M704_9MYCO</name>
<dbReference type="Pfam" id="PF13676">
    <property type="entry name" value="TIR_2"/>
    <property type="match status" value="1"/>
</dbReference>
<sequence length="390" mass="42323">MTAARSQPDGHVFLSYPQQMRAQAEVLRDRLDAHGVTALSSAWIQPGADWQKAMAESIRDASLCVVLISVHDPENREQQFETSQILEAAWSDPELRVAVVAPAVRAIPSALRHQRFVQYFANDEVGLDSWTSNPLVVEQFVDKVLLSAADAADDRGQPPPDDETIDQWRNRLVHVGRGDIPKEQRTQVLEQLRNDLEAASIGLGVAAAQDPQPVLNRGLLAESLGDPDLARSFYTLLKPTDFSEARPPAVESADIEYSRALASLEVSEYDEALAGFTRAADLNASLRGPADPRTVAAEYNAGVAAARSGKQDAAASHYERALDRAREGLGDHHTQTAAIAKDLAQIYTAKGRTADAVSLLQLAAEAYRLVAPEDSPEFAGVIDQLHRLGA</sequence>
<dbReference type="Proteomes" id="UP001206639">
    <property type="component" value="Unassembled WGS sequence"/>
</dbReference>
<gene>
    <name evidence="2" type="ORF">N4S67_06360</name>
</gene>
<dbReference type="EMBL" id="JAODWD010000002">
    <property type="protein sequence ID" value="MCT7658040.1"/>
    <property type="molecule type" value="Genomic_DNA"/>
</dbReference>
<comment type="caution">
    <text evidence="2">The sequence shown here is derived from an EMBL/GenBank/DDBJ whole genome shotgun (WGS) entry which is preliminary data.</text>
</comment>
<keyword evidence="2" id="KW-0675">Receptor</keyword>
<evidence type="ECO:0000259" key="1">
    <source>
        <dbReference type="Pfam" id="PF13676"/>
    </source>
</evidence>
<dbReference type="Gene3D" id="1.25.40.10">
    <property type="entry name" value="Tetratricopeptide repeat domain"/>
    <property type="match status" value="1"/>
</dbReference>
<reference evidence="3" key="1">
    <citation type="submission" date="2023-07" db="EMBL/GenBank/DDBJ databases">
        <authorList>
            <person name="Deng Y."/>
            <person name="Zhang Y.-Q."/>
        </authorList>
    </citation>
    <scope>NUCLEOTIDE SEQUENCE [LARGE SCALE GENOMIC DNA]</scope>
    <source>
        <strain evidence="3">CPCC 205710</strain>
    </source>
</reference>
<dbReference type="RefSeq" id="WP_260992130.1">
    <property type="nucleotide sequence ID" value="NZ_JAODWD010000002.1"/>
</dbReference>
<dbReference type="Pfam" id="PF13424">
    <property type="entry name" value="TPR_12"/>
    <property type="match status" value="1"/>
</dbReference>
<dbReference type="InterPro" id="IPR000157">
    <property type="entry name" value="TIR_dom"/>
</dbReference>
<dbReference type="SUPFAM" id="SSF52200">
    <property type="entry name" value="Toll/Interleukin receptor TIR domain"/>
    <property type="match status" value="1"/>
</dbReference>
<dbReference type="SMART" id="SM00028">
    <property type="entry name" value="TPR"/>
    <property type="match status" value="3"/>
</dbReference>
<feature type="domain" description="TIR" evidence="1">
    <location>
        <begin position="12"/>
        <end position="121"/>
    </location>
</feature>
<protein>
    <submittedName>
        <fullName evidence="2">Toll/interleukin-1 receptor domain-containing protein</fullName>
    </submittedName>
</protein>
<evidence type="ECO:0000313" key="3">
    <source>
        <dbReference type="Proteomes" id="UP001206639"/>
    </source>
</evidence>
<organism evidence="2 3">
    <name type="scientific">Mycobacterium deserti</name>
    <dbReference type="NCBI Taxonomy" id="2978347"/>
    <lineage>
        <taxon>Bacteria</taxon>
        <taxon>Bacillati</taxon>
        <taxon>Actinomycetota</taxon>
        <taxon>Actinomycetes</taxon>
        <taxon>Mycobacteriales</taxon>
        <taxon>Mycobacteriaceae</taxon>
        <taxon>Mycobacterium</taxon>
    </lineage>
</organism>
<dbReference type="InterPro" id="IPR019734">
    <property type="entry name" value="TPR_rpt"/>
</dbReference>
<dbReference type="Gene3D" id="3.40.50.10140">
    <property type="entry name" value="Toll/interleukin-1 receptor homology (TIR) domain"/>
    <property type="match status" value="1"/>
</dbReference>
<dbReference type="InterPro" id="IPR011990">
    <property type="entry name" value="TPR-like_helical_dom_sf"/>
</dbReference>
<accession>A0ABT2M704</accession>
<proteinExistence type="predicted"/>
<keyword evidence="3" id="KW-1185">Reference proteome</keyword>
<evidence type="ECO:0000313" key="2">
    <source>
        <dbReference type="EMBL" id="MCT7658040.1"/>
    </source>
</evidence>
<dbReference type="InterPro" id="IPR035897">
    <property type="entry name" value="Toll_tir_struct_dom_sf"/>
</dbReference>